<sequence>MNRAGMPQVTFVDLTQRNNQNIVRLAIHPPDHLSQSSPTLYCLDRTKSLPETIRDIAALFNVTNPSEYGIQYKDTKNYITEETKANIKDGDILKLTTSPDKAAKEIYEGLQSESPEKVRQTLEKLASSSGDVTFASEFISQKGVELLVKMVEIGNENGRPLVSILTAFYDLMENNLLSWDLLTVKFLKRVSFVAVASFTSRLEKTDEGVIKIALSILEIVILNCTTHYNTVANEVTFSSLRPHLESSKDPNIQLNCLALMNALCMKAPGDKQERFEENLTSKEIRTVINEKVVRAPTIGTEMSHHLYVFQQLTFNLLEKRMRAKVDVNNERVLEMILDLRKNAFESTSDSKRQIGHADDYKKLGFANPGNPALDFTEVPPGLLALECMSYFSNSHTDNYAQVVHENLSRGHEHQCPFAKTSLALTKSLCEILSVGEAPLETKQEYHPMFFSTDKAFEEFFCWCIKLFNKTWKEMRATLEDFTKVMSVVKEQIDLSLGTKPTTMDQFWNALQTRFTYTHIVDLRQQARWNKEEWNSQAKPVLELREQIKPEIQELIKQQRLNYLVAGTKFNRLKTGGKLSDRYWYCRLSPNLKTLHYGDIQDTSTPTIESLSSKISVVDIIDMHTGKDCSHVKNKSAESLAFSIVCQNQKLDFVASSQEVYDMWTDGINILQNKDPVSKQASTDLDTILGMEMKIRLLDTANIPIPAEPPEIPPPPPDYNFYYDT</sequence>
<dbReference type="Gene3D" id="6.10.250.810">
    <property type="match status" value="1"/>
</dbReference>
<evidence type="ECO:0000313" key="8">
    <source>
        <dbReference type="Proteomes" id="UP001152320"/>
    </source>
</evidence>
<dbReference type="PANTHER" id="PTHR12771">
    <property type="entry name" value="ENGULFMENT AND CELL MOTILITY"/>
    <property type="match status" value="1"/>
</dbReference>
<accession>A0A9Q1HDU6</accession>
<gene>
    <name evidence="7" type="ORF">HOLleu_12494</name>
</gene>
<dbReference type="SUPFAM" id="SSF48371">
    <property type="entry name" value="ARM repeat"/>
    <property type="match status" value="1"/>
</dbReference>
<dbReference type="Gene3D" id="1.25.10.10">
    <property type="entry name" value="Leucine-rich Repeat Variant"/>
    <property type="match status" value="1"/>
</dbReference>
<dbReference type="InterPro" id="IPR050868">
    <property type="entry name" value="ELMO_domain-containing"/>
</dbReference>
<evidence type="ECO:0000256" key="4">
    <source>
        <dbReference type="ARBA" id="ARBA00024863"/>
    </source>
</evidence>
<dbReference type="GO" id="GO:0007015">
    <property type="term" value="P:actin filament organization"/>
    <property type="evidence" value="ECO:0007669"/>
    <property type="project" value="TreeGrafter"/>
</dbReference>
<dbReference type="GO" id="GO:0006915">
    <property type="term" value="P:apoptotic process"/>
    <property type="evidence" value="ECO:0007669"/>
    <property type="project" value="UniProtKB-KW"/>
</dbReference>
<feature type="compositionally biased region" description="Pro residues" evidence="5">
    <location>
        <begin position="705"/>
        <end position="717"/>
    </location>
</feature>
<dbReference type="InterPro" id="IPR001849">
    <property type="entry name" value="PH_domain"/>
</dbReference>
<dbReference type="Pfam" id="PF11841">
    <property type="entry name" value="ELMO_ARM"/>
    <property type="match status" value="1"/>
</dbReference>
<dbReference type="InterPro" id="IPR016024">
    <property type="entry name" value="ARM-type_fold"/>
</dbReference>
<dbReference type="Pfam" id="PF04727">
    <property type="entry name" value="ELMO_CED12"/>
    <property type="match status" value="1"/>
</dbReference>
<dbReference type="Gene3D" id="2.30.29.30">
    <property type="entry name" value="Pleckstrin-homology domain (PH domain)/Phosphotyrosine-binding domain (PTB)"/>
    <property type="match status" value="1"/>
</dbReference>
<dbReference type="GO" id="GO:0048870">
    <property type="term" value="P:cell motility"/>
    <property type="evidence" value="ECO:0007669"/>
    <property type="project" value="TreeGrafter"/>
</dbReference>
<protein>
    <submittedName>
        <fullName evidence="7">Engulfment and cell motility protein 1</fullName>
    </submittedName>
</protein>
<reference evidence="7" key="1">
    <citation type="submission" date="2021-10" db="EMBL/GenBank/DDBJ databases">
        <title>Tropical sea cucumber genome reveals ecological adaptation and Cuvierian tubules defense mechanism.</title>
        <authorList>
            <person name="Chen T."/>
        </authorList>
    </citation>
    <scope>NUCLEOTIDE SEQUENCE</scope>
    <source>
        <strain evidence="7">Nanhai2018</strain>
        <tissue evidence="7">Muscle</tissue>
    </source>
</reference>
<dbReference type="EMBL" id="JAIZAY010000005">
    <property type="protein sequence ID" value="KAJ8041623.1"/>
    <property type="molecule type" value="Genomic_DNA"/>
</dbReference>
<keyword evidence="2" id="KW-0581">Phagocytosis</keyword>
<keyword evidence="8" id="KW-1185">Reference proteome</keyword>
<keyword evidence="1" id="KW-0053">Apoptosis</keyword>
<feature type="region of interest" description="Disordered" evidence="5">
    <location>
        <begin position="705"/>
        <end position="724"/>
    </location>
</feature>
<evidence type="ECO:0000313" key="7">
    <source>
        <dbReference type="EMBL" id="KAJ8041623.1"/>
    </source>
</evidence>
<proteinExistence type="predicted"/>
<evidence type="ECO:0000256" key="3">
    <source>
        <dbReference type="ARBA" id="ARBA00023036"/>
    </source>
</evidence>
<dbReference type="GO" id="GO:0005886">
    <property type="term" value="C:plasma membrane"/>
    <property type="evidence" value="ECO:0007669"/>
    <property type="project" value="TreeGrafter"/>
</dbReference>
<evidence type="ECO:0000256" key="5">
    <source>
        <dbReference type="SAM" id="MobiDB-lite"/>
    </source>
</evidence>
<dbReference type="InterPro" id="IPR011993">
    <property type="entry name" value="PH-like_dom_sf"/>
</dbReference>
<dbReference type="PROSITE" id="PS51335">
    <property type="entry name" value="ELMO"/>
    <property type="match status" value="1"/>
</dbReference>
<comment type="function">
    <text evidence="4">Involved in cytoskeletal rearrangements required for phagocytosis of apoptotic cells and cell motility. Acts in association with DOCK1 and CRK. Was initially proposed to be required in complex with DOCK1 to activate Rac Rho small GTPases. May enhance the guanine nucleotide exchange factor (GEF) activity of DOCK1.</text>
</comment>
<dbReference type="GO" id="GO:0006909">
    <property type="term" value="P:phagocytosis"/>
    <property type="evidence" value="ECO:0007669"/>
    <property type="project" value="UniProtKB-KW"/>
</dbReference>
<dbReference type="AlphaFoldDB" id="A0A9Q1HDU6"/>
<evidence type="ECO:0000256" key="2">
    <source>
        <dbReference type="ARBA" id="ARBA00022907"/>
    </source>
</evidence>
<feature type="domain" description="ELMO" evidence="6">
    <location>
        <begin position="331"/>
        <end position="496"/>
    </location>
</feature>
<dbReference type="GO" id="GO:0017124">
    <property type="term" value="F:SH3 domain binding"/>
    <property type="evidence" value="ECO:0007669"/>
    <property type="project" value="UniProtKB-KW"/>
</dbReference>
<organism evidence="7 8">
    <name type="scientific">Holothuria leucospilota</name>
    <name type="common">Black long sea cucumber</name>
    <name type="synonym">Mertensiothuria leucospilota</name>
    <dbReference type="NCBI Taxonomy" id="206669"/>
    <lineage>
        <taxon>Eukaryota</taxon>
        <taxon>Metazoa</taxon>
        <taxon>Echinodermata</taxon>
        <taxon>Eleutherozoa</taxon>
        <taxon>Echinozoa</taxon>
        <taxon>Holothuroidea</taxon>
        <taxon>Aspidochirotacea</taxon>
        <taxon>Aspidochirotida</taxon>
        <taxon>Holothuriidae</taxon>
        <taxon>Holothuria</taxon>
    </lineage>
</organism>
<dbReference type="SUPFAM" id="SSF50729">
    <property type="entry name" value="PH domain-like"/>
    <property type="match status" value="1"/>
</dbReference>
<dbReference type="PANTHER" id="PTHR12771:SF56">
    <property type="entry name" value="CED-12"/>
    <property type="match status" value="1"/>
</dbReference>
<evidence type="ECO:0000259" key="6">
    <source>
        <dbReference type="PROSITE" id="PS51335"/>
    </source>
</evidence>
<dbReference type="InterPro" id="IPR011989">
    <property type="entry name" value="ARM-like"/>
</dbReference>
<keyword evidence="3" id="KW-0729">SH3-binding</keyword>
<dbReference type="InterPro" id="IPR006816">
    <property type="entry name" value="ELMO_dom"/>
</dbReference>
<dbReference type="OrthoDB" id="28413at2759"/>
<name>A0A9Q1HDU6_HOLLE</name>
<dbReference type="Pfam" id="PF16457">
    <property type="entry name" value="PH_12"/>
    <property type="match status" value="1"/>
</dbReference>
<dbReference type="Proteomes" id="UP001152320">
    <property type="component" value="Chromosome 5"/>
</dbReference>
<comment type="caution">
    <text evidence="7">The sequence shown here is derived from an EMBL/GenBank/DDBJ whole genome shotgun (WGS) entry which is preliminary data.</text>
</comment>
<dbReference type="InterPro" id="IPR024574">
    <property type="entry name" value="ELMO_ARM"/>
</dbReference>
<evidence type="ECO:0000256" key="1">
    <source>
        <dbReference type="ARBA" id="ARBA00022703"/>
    </source>
</evidence>